<dbReference type="Gene3D" id="6.10.140.2220">
    <property type="match status" value="1"/>
</dbReference>
<dbReference type="AlphaFoldDB" id="A0A1B7MV27"/>
<protein>
    <recommendedName>
        <fullName evidence="5">MYND-type domain-containing protein</fullName>
    </recommendedName>
</protein>
<organism evidence="6 7">
    <name type="scientific">Rhizopogon vinicolor AM-OR11-026</name>
    <dbReference type="NCBI Taxonomy" id="1314800"/>
    <lineage>
        <taxon>Eukaryota</taxon>
        <taxon>Fungi</taxon>
        <taxon>Dikarya</taxon>
        <taxon>Basidiomycota</taxon>
        <taxon>Agaricomycotina</taxon>
        <taxon>Agaricomycetes</taxon>
        <taxon>Agaricomycetidae</taxon>
        <taxon>Boletales</taxon>
        <taxon>Suillineae</taxon>
        <taxon>Rhizopogonaceae</taxon>
        <taxon>Rhizopogon</taxon>
    </lineage>
</organism>
<gene>
    <name evidence="6" type="ORF">K503DRAFT_296351</name>
</gene>
<evidence type="ECO:0000313" key="6">
    <source>
        <dbReference type="EMBL" id="OAX36482.1"/>
    </source>
</evidence>
<evidence type="ECO:0000256" key="3">
    <source>
        <dbReference type="ARBA" id="ARBA00022833"/>
    </source>
</evidence>
<proteinExistence type="predicted"/>
<dbReference type="Pfam" id="PF01753">
    <property type="entry name" value="zf-MYND"/>
    <property type="match status" value="1"/>
</dbReference>
<dbReference type="GO" id="GO:0008270">
    <property type="term" value="F:zinc ion binding"/>
    <property type="evidence" value="ECO:0007669"/>
    <property type="project" value="UniProtKB-KW"/>
</dbReference>
<dbReference type="EMBL" id="KV448413">
    <property type="protein sequence ID" value="OAX36482.1"/>
    <property type="molecule type" value="Genomic_DNA"/>
</dbReference>
<keyword evidence="1" id="KW-0479">Metal-binding</keyword>
<keyword evidence="7" id="KW-1185">Reference proteome</keyword>
<dbReference type="InParanoid" id="A0A1B7MV27"/>
<evidence type="ECO:0000256" key="2">
    <source>
        <dbReference type="ARBA" id="ARBA00022771"/>
    </source>
</evidence>
<reference evidence="6 7" key="1">
    <citation type="submission" date="2016-06" db="EMBL/GenBank/DDBJ databases">
        <title>Comparative genomics of the ectomycorrhizal sister species Rhizopogon vinicolor and Rhizopogon vesiculosus (Basidiomycota: Boletales) reveals a divergence of the mating type B locus.</title>
        <authorList>
            <consortium name="DOE Joint Genome Institute"/>
            <person name="Mujic A.B."/>
            <person name="Kuo A."/>
            <person name="Tritt A."/>
            <person name="Lipzen A."/>
            <person name="Chen C."/>
            <person name="Johnson J."/>
            <person name="Sharma A."/>
            <person name="Barry K."/>
            <person name="Grigoriev I.V."/>
            <person name="Spatafora J.W."/>
        </authorList>
    </citation>
    <scope>NUCLEOTIDE SEQUENCE [LARGE SCALE GENOMIC DNA]</scope>
    <source>
        <strain evidence="6 7">AM-OR11-026</strain>
    </source>
</reference>
<keyword evidence="2 4" id="KW-0863">Zinc-finger</keyword>
<dbReference type="SUPFAM" id="SSF144232">
    <property type="entry name" value="HIT/MYND zinc finger-like"/>
    <property type="match status" value="1"/>
</dbReference>
<dbReference type="OrthoDB" id="432970at2759"/>
<feature type="domain" description="MYND-type" evidence="5">
    <location>
        <begin position="266"/>
        <end position="307"/>
    </location>
</feature>
<name>A0A1B7MV27_9AGAM</name>
<dbReference type="PROSITE" id="PS50865">
    <property type="entry name" value="ZF_MYND_2"/>
    <property type="match status" value="1"/>
</dbReference>
<accession>A0A1B7MV27</accession>
<keyword evidence="3" id="KW-0862">Zinc</keyword>
<evidence type="ECO:0000256" key="1">
    <source>
        <dbReference type="ARBA" id="ARBA00022723"/>
    </source>
</evidence>
<dbReference type="Proteomes" id="UP000092154">
    <property type="component" value="Unassembled WGS sequence"/>
</dbReference>
<dbReference type="STRING" id="1314800.A0A1B7MV27"/>
<evidence type="ECO:0000259" key="5">
    <source>
        <dbReference type="PROSITE" id="PS50865"/>
    </source>
</evidence>
<dbReference type="InterPro" id="IPR002893">
    <property type="entry name" value="Znf_MYND"/>
</dbReference>
<evidence type="ECO:0000256" key="4">
    <source>
        <dbReference type="PROSITE-ProRule" id="PRU00134"/>
    </source>
</evidence>
<evidence type="ECO:0000313" key="7">
    <source>
        <dbReference type="Proteomes" id="UP000092154"/>
    </source>
</evidence>
<sequence>MHNYITTDLGPICYHWQNPDPSCIMDDAPEYFDPAKWAAVLGLVPSSEPNLQIHDETERESEFLLRFYQHRTSGPAAKDPRWALVWAEFTAKYLHLLVDRFLDLPPPGARDRRDRASLLAYPIQNIYHATLEFTHTGYLAKFMSSSHAIAKGGKLLRVIAERLVAFAPNWKSLPDDEACIHRAVTTLMMLLTAAKDHPIPDEIKAKLVSWLETWAAYKSWSPESMGPYFDLPKTCFALSHMLRSNITSGSGKQRRRALQCIGVCGLPTCGIETNLKACARCKTVAYRSKTHQTEHWKHVDAPHKKYCFETRY</sequence>